<keyword evidence="8" id="KW-1185">Reference proteome</keyword>
<dbReference type="PANTHER" id="PTHR13315">
    <property type="entry name" value="METALLO PHOSPHOESTERASE RELATED"/>
    <property type="match status" value="1"/>
</dbReference>
<reference evidence="7" key="1">
    <citation type="submission" date="2022-12" db="EMBL/GenBank/DDBJ databases">
        <authorList>
            <person name="Brejova B."/>
        </authorList>
    </citation>
    <scope>NUCLEOTIDE SEQUENCE</scope>
</reference>
<dbReference type="GO" id="GO:0016020">
    <property type="term" value="C:membrane"/>
    <property type="evidence" value="ECO:0007669"/>
    <property type="project" value="UniProtKB-SubCell"/>
</dbReference>
<dbReference type="PANTHER" id="PTHR13315:SF4">
    <property type="entry name" value="METALLOPHOSPHOESTERASE, ISOFORM E"/>
    <property type="match status" value="1"/>
</dbReference>
<dbReference type="GO" id="GO:0005783">
    <property type="term" value="C:endoplasmic reticulum"/>
    <property type="evidence" value="ECO:0007669"/>
    <property type="project" value="TreeGrafter"/>
</dbReference>
<keyword evidence="2 5" id="KW-0812">Transmembrane</keyword>
<dbReference type="SUPFAM" id="SSF56300">
    <property type="entry name" value="Metallo-dependent phosphatases"/>
    <property type="match status" value="1"/>
</dbReference>
<dbReference type="OrthoDB" id="5977743at2759"/>
<proteinExistence type="predicted"/>
<evidence type="ECO:0000256" key="1">
    <source>
        <dbReference type="ARBA" id="ARBA00004141"/>
    </source>
</evidence>
<evidence type="ECO:0000313" key="7">
    <source>
        <dbReference type="EMBL" id="CAI5759807.1"/>
    </source>
</evidence>
<dbReference type="InterPro" id="IPR029052">
    <property type="entry name" value="Metallo-depent_PP-like"/>
</dbReference>
<feature type="transmembrane region" description="Helical" evidence="5">
    <location>
        <begin position="7"/>
        <end position="24"/>
    </location>
</feature>
<protein>
    <recommendedName>
        <fullName evidence="6">Calcineurin-like phosphoesterase domain-containing protein</fullName>
    </recommendedName>
</protein>
<evidence type="ECO:0000256" key="5">
    <source>
        <dbReference type="SAM" id="Phobius"/>
    </source>
</evidence>
<keyword evidence="4 5" id="KW-0472">Membrane</keyword>
<feature type="domain" description="Calcineurin-like phosphoesterase" evidence="6">
    <location>
        <begin position="51"/>
        <end position="272"/>
    </location>
</feature>
<organism evidence="7 8">
    <name type="scientific">Candida verbasci</name>
    <dbReference type="NCBI Taxonomy" id="1227364"/>
    <lineage>
        <taxon>Eukaryota</taxon>
        <taxon>Fungi</taxon>
        <taxon>Dikarya</taxon>
        <taxon>Ascomycota</taxon>
        <taxon>Saccharomycotina</taxon>
        <taxon>Pichiomycetes</taxon>
        <taxon>Debaryomycetaceae</taxon>
        <taxon>Candida/Lodderomyces clade</taxon>
        <taxon>Candida</taxon>
    </lineage>
</organism>
<evidence type="ECO:0000256" key="3">
    <source>
        <dbReference type="ARBA" id="ARBA00022989"/>
    </source>
</evidence>
<dbReference type="InterPro" id="IPR033308">
    <property type="entry name" value="PGAP5/Cdc1/Ted1"/>
</dbReference>
<dbReference type="Pfam" id="PF00149">
    <property type="entry name" value="Metallophos"/>
    <property type="match status" value="1"/>
</dbReference>
<evidence type="ECO:0000256" key="4">
    <source>
        <dbReference type="ARBA" id="ARBA00023136"/>
    </source>
</evidence>
<name>A0A9W4TZD8_9ASCO</name>
<evidence type="ECO:0000259" key="6">
    <source>
        <dbReference type="Pfam" id="PF00149"/>
    </source>
</evidence>
<evidence type="ECO:0000256" key="2">
    <source>
        <dbReference type="ARBA" id="ARBA00022692"/>
    </source>
</evidence>
<accession>A0A9W4TZD8</accession>
<feature type="transmembrane region" description="Helical" evidence="5">
    <location>
        <begin position="435"/>
        <end position="457"/>
    </location>
</feature>
<sequence length="463" mass="53786">MFKLKNVHHLSIIIILIWIITFYLQERYITKLTIHKCNWSKLEEKGDQKNILIIADPQLIDNHTYPGRNELLLSLSKHTVDQYLKKNYNVLISHLNPDKIVFLGDLLDNGRDSTDSYFKHEVKRFNGIFHPDEDMILNVPGNHDIGFGDLINLKNRQRFFDTFGESNRVMEYNDWDLIFLDSPSYSSTKEEINTQARQFISNFQISQNPRILFTHVPLQRESSICGPLRESKGLDINGHGYQYQNTIAKELSAQILDNLKPNLIFTGDDHDYCEIIHKETDSREITVKSISMAMGIKYPAVQLLSINKSEYSTVLCYLQTPYINVANYIILAIISSVLIFYFNLKQRSVRYNYTSILPMSTVTIGSEHSKKIRNFLKAQDNDDADSDGISTYSLPSSIPQYTFTQKKESFINSNSRFGRLYILNKKRLITFLRKWNLVAWFKQNVILGFIVIGIYYFGFSLTL</sequence>
<gene>
    <name evidence="7" type="ORF">CANVERA_P4319</name>
</gene>
<dbReference type="EMBL" id="CANTUO010000005">
    <property type="protein sequence ID" value="CAI5759807.1"/>
    <property type="molecule type" value="Genomic_DNA"/>
</dbReference>
<keyword evidence="3 5" id="KW-1133">Transmembrane helix</keyword>
<dbReference type="GO" id="GO:0016787">
    <property type="term" value="F:hydrolase activity"/>
    <property type="evidence" value="ECO:0007669"/>
    <property type="project" value="InterPro"/>
</dbReference>
<feature type="transmembrane region" description="Helical" evidence="5">
    <location>
        <begin position="325"/>
        <end position="344"/>
    </location>
</feature>
<comment type="caution">
    <text evidence="7">The sequence shown here is derived from an EMBL/GenBank/DDBJ whole genome shotgun (WGS) entry which is preliminary data.</text>
</comment>
<dbReference type="Proteomes" id="UP001152885">
    <property type="component" value="Unassembled WGS sequence"/>
</dbReference>
<dbReference type="InterPro" id="IPR004843">
    <property type="entry name" value="Calcineurin-like_PHP"/>
</dbReference>
<dbReference type="Gene3D" id="3.60.21.10">
    <property type="match status" value="1"/>
</dbReference>
<comment type="subcellular location">
    <subcellularLocation>
        <location evidence="1">Membrane</location>
        <topology evidence="1">Multi-pass membrane protein</topology>
    </subcellularLocation>
</comment>
<dbReference type="AlphaFoldDB" id="A0A9W4TZD8"/>
<evidence type="ECO:0000313" key="8">
    <source>
        <dbReference type="Proteomes" id="UP001152885"/>
    </source>
</evidence>
<dbReference type="GO" id="GO:0006506">
    <property type="term" value="P:GPI anchor biosynthetic process"/>
    <property type="evidence" value="ECO:0007669"/>
    <property type="project" value="InterPro"/>
</dbReference>